<protein>
    <submittedName>
        <fullName evidence="2">Transmembrane protein, putative</fullName>
    </submittedName>
</protein>
<dbReference type="AlphaFoldDB" id="W7X9J9"/>
<sequence>MYKVKYFSWHMVVCIQIKLNQKFLITALAKKILGNFTLNIIILVIQINFIEDKLFGINLQVKHKLLE</sequence>
<reference evidence="3" key="1">
    <citation type="journal article" date="2006" name="PLoS Biol.">
        <title>Macronuclear genome sequence of the ciliate Tetrahymena thermophila, a model eukaryote.</title>
        <authorList>
            <person name="Eisen J.A."/>
            <person name="Coyne R.S."/>
            <person name="Wu M."/>
            <person name="Wu D."/>
            <person name="Thiagarajan M."/>
            <person name="Wortman J.R."/>
            <person name="Badger J.H."/>
            <person name="Ren Q."/>
            <person name="Amedeo P."/>
            <person name="Jones K.M."/>
            <person name="Tallon L.J."/>
            <person name="Delcher A.L."/>
            <person name="Salzberg S.L."/>
            <person name="Silva J.C."/>
            <person name="Haas B.J."/>
            <person name="Majoros W.H."/>
            <person name="Farzad M."/>
            <person name="Carlton J.M."/>
            <person name="Smith R.K. Jr."/>
            <person name="Garg J."/>
            <person name="Pearlman R.E."/>
            <person name="Karrer K.M."/>
            <person name="Sun L."/>
            <person name="Manning G."/>
            <person name="Elde N.C."/>
            <person name="Turkewitz A.P."/>
            <person name="Asai D.J."/>
            <person name="Wilkes D.E."/>
            <person name="Wang Y."/>
            <person name="Cai H."/>
            <person name="Collins K."/>
            <person name="Stewart B.A."/>
            <person name="Lee S.R."/>
            <person name="Wilamowska K."/>
            <person name="Weinberg Z."/>
            <person name="Ruzzo W.L."/>
            <person name="Wloga D."/>
            <person name="Gaertig J."/>
            <person name="Frankel J."/>
            <person name="Tsao C.-C."/>
            <person name="Gorovsky M.A."/>
            <person name="Keeling P.J."/>
            <person name="Waller R.F."/>
            <person name="Patron N.J."/>
            <person name="Cherry J.M."/>
            <person name="Stover N.A."/>
            <person name="Krieger C.J."/>
            <person name="del Toro C."/>
            <person name="Ryder H.F."/>
            <person name="Williamson S.C."/>
            <person name="Barbeau R.A."/>
            <person name="Hamilton E.P."/>
            <person name="Orias E."/>
        </authorList>
    </citation>
    <scope>NUCLEOTIDE SEQUENCE [LARGE SCALE GENOMIC DNA]</scope>
    <source>
        <strain evidence="3">SB210</strain>
    </source>
</reference>
<dbReference type="InParanoid" id="W7X9J9"/>
<name>W7X9J9_TETTS</name>
<accession>W7X9J9</accession>
<evidence type="ECO:0000313" key="3">
    <source>
        <dbReference type="Proteomes" id="UP000009168"/>
    </source>
</evidence>
<dbReference type="RefSeq" id="XP_012651397.1">
    <property type="nucleotide sequence ID" value="XM_012795943.1"/>
</dbReference>
<keyword evidence="1" id="KW-1133">Transmembrane helix</keyword>
<feature type="transmembrane region" description="Helical" evidence="1">
    <location>
        <begin position="32"/>
        <end position="50"/>
    </location>
</feature>
<dbReference type="EMBL" id="GG662828">
    <property type="protein sequence ID" value="EWS76090.1"/>
    <property type="molecule type" value="Genomic_DNA"/>
</dbReference>
<keyword evidence="3" id="KW-1185">Reference proteome</keyword>
<keyword evidence="1" id="KW-0472">Membrane</keyword>
<organism evidence="2 3">
    <name type="scientific">Tetrahymena thermophila (strain SB210)</name>
    <dbReference type="NCBI Taxonomy" id="312017"/>
    <lineage>
        <taxon>Eukaryota</taxon>
        <taxon>Sar</taxon>
        <taxon>Alveolata</taxon>
        <taxon>Ciliophora</taxon>
        <taxon>Intramacronucleata</taxon>
        <taxon>Oligohymenophorea</taxon>
        <taxon>Hymenostomatida</taxon>
        <taxon>Tetrahymenina</taxon>
        <taxon>Tetrahymenidae</taxon>
        <taxon>Tetrahymena</taxon>
    </lineage>
</organism>
<dbReference type="GeneID" id="24439550"/>
<evidence type="ECO:0000313" key="2">
    <source>
        <dbReference type="EMBL" id="EWS76090.1"/>
    </source>
</evidence>
<dbReference type="KEGG" id="tet:TTHERM_000554589"/>
<keyword evidence="1 2" id="KW-0812">Transmembrane</keyword>
<evidence type="ECO:0000256" key="1">
    <source>
        <dbReference type="SAM" id="Phobius"/>
    </source>
</evidence>
<gene>
    <name evidence="2" type="ORF">TTHERM_000554589</name>
</gene>
<dbReference type="Proteomes" id="UP000009168">
    <property type="component" value="Unassembled WGS sequence"/>
</dbReference>
<proteinExistence type="predicted"/>